<dbReference type="EMBL" id="LXMD01000005">
    <property type="protein sequence ID" value="OCG76220.1"/>
    <property type="molecule type" value="Genomic_DNA"/>
</dbReference>
<organism evidence="3 4">
    <name type="scientific">Microbacterium sediminis</name>
    <dbReference type="NCBI Taxonomy" id="904291"/>
    <lineage>
        <taxon>Bacteria</taxon>
        <taxon>Bacillati</taxon>
        <taxon>Actinomycetota</taxon>
        <taxon>Actinomycetes</taxon>
        <taxon>Micrococcales</taxon>
        <taxon>Microbacteriaceae</taxon>
        <taxon>Microbacterium</taxon>
    </lineage>
</organism>
<feature type="transmembrane region" description="Helical" evidence="1">
    <location>
        <begin position="321"/>
        <end position="342"/>
    </location>
</feature>
<keyword evidence="1" id="KW-0472">Membrane</keyword>
<evidence type="ECO:0000313" key="4">
    <source>
        <dbReference type="Proteomes" id="UP000093355"/>
    </source>
</evidence>
<dbReference type="Pfam" id="PF04024">
    <property type="entry name" value="PspC"/>
    <property type="match status" value="1"/>
</dbReference>
<reference evidence="3 4" key="1">
    <citation type="submission" date="2016-05" db="EMBL/GenBank/DDBJ databases">
        <authorList>
            <person name="Lavstsen T."/>
            <person name="Jespersen J.S."/>
        </authorList>
    </citation>
    <scope>NUCLEOTIDE SEQUENCE [LARGE SCALE GENOMIC DNA]</scope>
    <source>
        <strain evidence="3 4">YLB-01</strain>
    </source>
</reference>
<dbReference type="Proteomes" id="UP000093355">
    <property type="component" value="Unassembled WGS sequence"/>
</dbReference>
<feature type="domain" description="Phage shock protein PspC N-terminal" evidence="2">
    <location>
        <begin position="28"/>
        <end position="78"/>
    </location>
</feature>
<feature type="transmembrane region" description="Helical" evidence="1">
    <location>
        <begin position="49"/>
        <end position="76"/>
    </location>
</feature>
<proteinExistence type="predicted"/>
<gene>
    <name evidence="3" type="ORF">A7J15_12410</name>
</gene>
<feature type="transmembrane region" description="Helical" evidence="1">
    <location>
        <begin position="96"/>
        <end position="121"/>
    </location>
</feature>
<feature type="transmembrane region" description="Helical" evidence="1">
    <location>
        <begin position="293"/>
        <end position="314"/>
    </location>
</feature>
<evidence type="ECO:0000259" key="2">
    <source>
        <dbReference type="Pfam" id="PF04024"/>
    </source>
</evidence>
<keyword evidence="4" id="KW-1185">Reference proteome</keyword>
<dbReference type="STRING" id="904291.A7J15_12410"/>
<feature type="transmembrane region" description="Helical" evidence="1">
    <location>
        <begin position="264"/>
        <end position="287"/>
    </location>
</feature>
<keyword evidence="1" id="KW-1133">Transmembrane helix</keyword>
<dbReference type="AlphaFoldDB" id="A0A1B9NI18"/>
<accession>A0A1B9NI18</accession>
<dbReference type="InterPro" id="IPR007168">
    <property type="entry name" value="Phageshock_PspC_N"/>
</dbReference>
<evidence type="ECO:0000313" key="3">
    <source>
        <dbReference type="EMBL" id="OCG76220.1"/>
    </source>
</evidence>
<evidence type="ECO:0000256" key="1">
    <source>
        <dbReference type="SAM" id="Phobius"/>
    </source>
</evidence>
<sequence>MTSPTAPVAPPRAEAAPWRWIRELGLVREGGWAGGVCAAIAHRIGVDPIIVRGVFAVATVLGFPGLWLYAAGWALLPDAQGRIALQLRHGSAPAILGALATAGLAIVSTVGAGLVFGTWAITTASFLGLGGAMAFAVVSLALAAVVIVWLARRQPLVSSLPATGDVGGAVTATAAGDGVAVGAAPSPLLTEPIAPEPSGDMDAWRAQYAEWRVQHDAWRRQQVDGERAAREEERARRREQVRAFRAEAARLRAERRAAKPRTSIPFVAVTAGLALIVAVGTWMAFQVEAPERAAIGAVLAAAGVVALAMIVAGLMRRRSGFLAFVSVVLLAIGGSGVVLQTFDEFVPPGSAYRVPPAGDYEIAQAFGDLTLDVGPWEEGQGITRVIKGSGTTWITVQPDVDVRIEIAAFGGSVQVNDWSDAGPTSEDVAPDPDGTWSLTYDGGTNVPARTILLDQRSGQIIIDQFAGGAS</sequence>
<name>A0A1B9NI18_9MICO</name>
<keyword evidence="1" id="KW-0812">Transmembrane</keyword>
<protein>
    <recommendedName>
        <fullName evidence="2">Phage shock protein PspC N-terminal domain-containing protein</fullName>
    </recommendedName>
</protein>
<dbReference type="RefSeq" id="WP_067028465.1">
    <property type="nucleotide sequence ID" value="NZ_CP038256.1"/>
</dbReference>
<feature type="transmembrane region" description="Helical" evidence="1">
    <location>
        <begin position="127"/>
        <end position="151"/>
    </location>
</feature>
<comment type="caution">
    <text evidence="3">The sequence shown here is derived from an EMBL/GenBank/DDBJ whole genome shotgun (WGS) entry which is preliminary data.</text>
</comment>